<sequence>MQVSFKMLSIGTVLLFGVSVAAAGAPTATIDTGPIVGTTTSFPSSSTTVNKFLGVPFGTVPKRFMPAEIPEPWTELRNTTSASAACIQQFRYPEDYRNLFLNLLNTPAPEESEDCLNLNVYAPATRAPDNGRAVMFWIFGGGLFSGHGSYPVYDGSHLASYEDVIVVTPNYRTNIFGFPNAPSQKRNLGFMDQRLALDWVQRNIASFGGDPKKVTIFGESAGSLSVDALITGYPGNSTPPFRAAIMQSGQLSYHSTSNPGPPGLPYPDKPAWDGIIRGLNCTNNTIEESFECVQNAPASLIKDISEKQELLFMPVADNDTFVSDLTPRRRAKNIARVPLLIGTNQDEGSLVGGLFYTNLTTYLNTTFGSQLTPKLLADIDRVYPMGSAQFPTVREVISAIEGDTSMLCGTALVAQDTATSGLLTWRYLYNATFPSTFFLPNIGVYHTSEISMVFSTYPIPAQYGTVNATATPQQFVLSNLMRAAWARFAKDPTAGPGWTAVGSGKDYLDSEPDRDVAVLSKEGISVKRQKDVDERCAVWKDVLKG</sequence>
<evidence type="ECO:0000256" key="4">
    <source>
        <dbReference type="PIRSR" id="PIRSR600997-1"/>
    </source>
</evidence>
<dbReference type="InterPro" id="IPR002018">
    <property type="entry name" value="CarbesteraseB"/>
</dbReference>
<dbReference type="SUPFAM" id="SSF53474">
    <property type="entry name" value="alpha/beta-Hydrolases"/>
    <property type="match status" value="1"/>
</dbReference>
<dbReference type="InterPro" id="IPR029058">
    <property type="entry name" value="AB_hydrolase_fold"/>
</dbReference>
<dbReference type="EC" id="3.1.1.-" evidence="5"/>
<dbReference type="PANTHER" id="PTHR43918:SF4">
    <property type="entry name" value="CARBOXYLIC ESTER HYDROLASE"/>
    <property type="match status" value="1"/>
</dbReference>
<keyword evidence="5" id="KW-0732">Signal</keyword>
<dbReference type="PANTHER" id="PTHR43918">
    <property type="entry name" value="ACETYLCHOLINESTERASE"/>
    <property type="match status" value="1"/>
</dbReference>
<dbReference type="GO" id="GO:0004104">
    <property type="term" value="F:cholinesterase activity"/>
    <property type="evidence" value="ECO:0007669"/>
    <property type="project" value="InterPro"/>
</dbReference>
<dbReference type="AlphaFoldDB" id="A0A9W4U7A7"/>
<evidence type="ECO:0000313" key="8">
    <source>
        <dbReference type="Proteomes" id="UP001152607"/>
    </source>
</evidence>
<keyword evidence="8" id="KW-1185">Reference proteome</keyword>
<dbReference type="Proteomes" id="UP001152607">
    <property type="component" value="Unassembled WGS sequence"/>
</dbReference>
<reference evidence="7" key="1">
    <citation type="submission" date="2023-01" db="EMBL/GenBank/DDBJ databases">
        <authorList>
            <person name="Van Ghelder C."/>
            <person name="Rancurel C."/>
        </authorList>
    </citation>
    <scope>NUCLEOTIDE SEQUENCE</scope>
    <source>
        <strain evidence="7">CNCM I-4278</strain>
    </source>
</reference>
<dbReference type="InterPro" id="IPR019826">
    <property type="entry name" value="Carboxylesterase_B_AS"/>
</dbReference>
<comment type="similarity">
    <text evidence="1 5">Belongs to the type-B carboxylesterase/lipase family.</text>
</comment>
<evidence type="ECO:0000256" key="2">
    <source>
        <dbReference type="ARBA" id="ARBA00022801"/>
    </source>
</evidence>
<name>A0A9W4U7A7_9PLEO</name>
<evidence type="ECO:0000313" key="7">
    <source>
        <dbReference type="EMBL" id="CAI6297535.1"/>
    </source>
</evidence>
<evidence type="ECO:0000259" key="6">
    <source>
        <dbReference type="Pfam" id="PF00135"/>
    </source>
</evidence>
<dbReference type="Gene3D" id="3.40.50.1820">
    <property type="entry name" value="alpha/beta hydrolase"/>
    <property type="match status" value="1"/>
</dbReference>
<comment type="caution">
    <text evidence="7">The sequence shown here is derived from an EMBL/GenBank/DDBJ whole genome shotgun (WGS) entry which is preliminary data.</text>
</comment>
<feature type="active site" description="Charge relay system" evidence="4">
    <location>
        <position position="347"/>
    </location>
</feature>
<feature type="signal peptide" evidence="5">
    <location>
        <begin position="1"/>
        <end position="23"/>
    </location>
</feature>
<dbReference type="EMBL" id="CAOQHR010000002">
    <property type="protein sequence ID" value="CAI6297535.1"/>
    <property type="molecule type" value="Genomic_DNA"/>
</dbReference>
<evidence type="ECO:0000256" key="5">
    <source>
        <dbReference type="RuleBase" id="RU361235"/>
    </source>
</evidence>
<feature type="active site" description="Charge relay system" evidence="4">
    <location>
        <position position="446"/>
    </location>
</feature>
<accession>A0A9W4U7A7</accession>
<dbReference type="InterPro" id="IPR000997">
    <property type="entry name" value="Cholinesterase"/>
</dbReference>
<keyword evidence="3" id="KW-1015">Disulfide bond</keyword>
<organism evidence="7 8">
    <name type="scientific">Periconia digitata</name>
    <dbReference type="NCBI Taxonomy" id="1303443"/>
    <lineage>
        <taxon>Eukaryota</taxon>
        <taxon>Fungi</taxon>
        <taxon>Dikarya</taxon>
        <taxon>Ascomycota</taxon>
        <taxon>Pezizomycotina</taxon>
        <taxon>Dothideomycetes</taxon>
        <taxon>Pleosporomycetidae</taxon>
        <taxon>Pleosporales</taxon>
        <taxon>Massarineae</taxon>
        <taxon>Periconiaceae</taxon>
        <taxon>Periconia</taxon>
    </lineage>
</organism>
<evidence type="ECO:0000256" key="1">
    <source>
        <dbReference type="ARBA" id="ARBA00005964"/>
    </source>
</evidence>
<feature type="domain" description="Carboxylesterase type B" evidence="6">
    <location>
        <begin position="26"/>
        <end position="491"/>
    </location>
</feature>
<dbReference type="Pfam" id="PF00135">
    <property type="entry name" value="COesterase"/>
    <property type="match status" value="1"/>
</dbReference>
<proteinExistence type="inferred from homology"/>
<feature type="chain" id="PRO_5041015171" description="Carboxylic ester hydrolase" evidence="5">
    <location>
        <begin position="24"/>
        <end position="545"/>
    </location>
</feature>
<dbReference type="PRINTS" id="PR00878">
    <property type="entry name" value="CHOLNESTRASE"/>
</dbReference>
<gene>
    <name evidence="7" type="ORF">PDIGIT_LOCUS2708</name>
</gene>
<dbReference type="PROSITE" id="PS00122">
    <property type="entry name" value="CARBOXYLESTERASE_B_1"/>
    <property type="match status" value="1"/>
</dbReference>
<protein>
    <recommendedName>
        <fullName evidence="5">Carboxylic ester hydrolase</fullName>
        <ecNumber evidence="5">3.1.1.-</ecNumber>
    </recommendedName>
</protein>
<dbReference type="OrthoDB" id="408631at2759"/>
<keyword evidence="2 5" id="KW-0378">Hydrolase</keyword>
<evidence type="ECO:0000256" key="3">
    <source>
        <dbReference type="ARBA" id="ARBA00023157"/>
    </source>
</evidence>
<feature type="active site" description="Acyl-ester intermediate" evidence="4">
    <location>
        <position position="220"/>
    </location>
</feature>
<dbReference type="InterPro" id="IPR050654">
    <property type="entry name" value="AChE-related_enzymes"/>
</dbReference>